<proteinExistence type="predicted"/>
<comment type="caution">
    <text evidence="2">The sequence shown here is derived from an EMBL/GenBank/DDBJ whole genome shotgun (WGS) entry which is preliminary data.</text>
</comment>
<dbReference type="EMBL" id="QGKX02000095">
    <property type="protein sequence ID" value="KAF3571431.1"/>
    <property type="molecule type" value="Genomic_DNA"/>
</dbReference>
<evidence type="ECO:0000313" key="2">
    <source>
        <dbReference type="EMBL" id="KAF3571431.1"/>
    </source>
</evidence>
<feature type="compositionally biased region" description="Polar residues" evidence="1">
    <location>
        <begin position="76"/>
        <end position="85"/>
    </location>
</feature>
<feature type="region of interest" description="Disordered" evidence="1">
    <location>
        <begin position="1"/>
        <end position="161"/>
    </location>
</feature>
<dbReference type="Proteomes" id="UP000712600">
    <property type="component" value="Unassembled WGS sequence"/>
</dbReference>
<dbReference type="AlphaFoldDB" id="A0A8S9RF87"/>
<feature type="compositionally biased region" description="Basic and acidic residues" evidence="1">
    <location>
        <begin position="143"/>
        <end position="157"/>
    </location>
</feature>
<evidence type="ECO:0000313" key="3">
    <source>
        <dbReference type="Proteomes" id="UP000712600"/>
    </source>
</evidence>
<accession>A0A8S9RF87</accession>
<evidence type="ECO:0000256" key="1">
    <source>
        <dbReference type="SAM" id="MobiDB-lite"/>
    </source>
</evidence>
<reference evidence="2" key="1">
    <citation type="submission" date="2019-12" db="EMBL/GenBank/DDBJ databases">
        <title>Genome sequencing and annotation of Brassica cretica.</title>
        <authorList>
            <person name="Studholme D.J."/>
            <person name="Sarris P."/>
        </authorList>
    </citation>
    <scope>NUCLEOTIDE SEQUENCE</scope>
    <source>
        <strain evidence="2">PFS-109/04</strain>
        <tissue evidence="2">Leaf</tissue>
    </source>
</reference>
<organism evidence="2 3">
    <name type="scientific">Brassica cretica</name>
    <name type="common">Mustard</name>
    <dbReference type="NCBI Taxonomy" id="69181"/>
    <lineage>
        <taxon>Eukaryota</taxon>
        <taxon>Viridiplantae</taxon>
        <taxon>Streptophyta</taxon>
        <taxon>Embryophyta</taxon>
        <taxon>Tracheophyta</taxon>
        <taxon>Spermatophyta</taxon>
        <taxon>Magnoliopsida</taxon>
        <taxon>eudicotyledons</taxon>
        <taxon>Gunneridae</taxon>
        <taxon>Pentapetalae</taxon>
        <taxon>rosids</taxon>
        <taxon>malvids</taxon>
        <taxon>Brassicales</taxon>
        <taxon>Brassicaceae</taxon>
        <taxon>Brassiceae</taxon>
        <taxon>Brassica</taxon>
    </lineage>
</organism>
<name>A0A8S9RF87_BRACR</name>
<feature type="compositionally biased region" description="Polar residues" evidence="1">
    <location>
        <begin position="1"/>
        <end position="10"/>
    </location>
</feature>
<gene>
    <name evidence="2" type="ORF">F2Q69_00062961</name>
</gene>
<protein>
    <submittedName>
        <fullName evidence="2">Uncharacterized protein</fullName>
    </submittedName>
</protein>
<sequence length="184" mass="19980">MNQDQSTSGGDQEESSTEPSRAAQTPHLDHEGGSEPETQENGQEGVGLSDEGEEFNSGSHHQGEQGQGDEEHQSETQEPNTQAEPDQSASGGGQGESSNEPIRATQTPHLDYEGGSEPETKENGQEGVGLSEEEEEFNSGSHHQGEQSQKDEEHQSAEKSYTQVLIIKVSKVEEMKNIRVKHKN</sequence>